<feature type="compositionally biased region" description="Basic and acidic residues" evidence="1">
    <location>
        <begin position="268"/>
        <end position="283"/>
    </location>
</feature>
<dbReference type="Proteomes" id="UP000245768">
    <property type="component" value="Unassembled WGS sequence"/>
</dbReference>
<feature type="compositionally biased region" description="Basic and acidic residues" evidence="1">
    <location>
        <begin position="304"/>
        <end position="315"/>
    </location>
</feature>
<protein>
    <submittedName>
        <fullName evidence="2">Uncharacterized protein</fullName>
    </submittedName>
</protein>
<organism evidence="2 3">
    <name type="scientific">Acaromyces ingoldii</name>
    <dbReference type="NCBI Taxonomy" id="215250"/>
    <lineage>
        <taxon>Eukaryota</taxon>
        <taxon>Fungi</taxon>
        <taxon>Dikarya</taxon>
        <taxon>Basidiomycota</taxon>
        <taxon>Ustilaginomycotina</taxon>
        <taxon>Exobasidiomycetes</taxon>
        <taxon>Exobasidiales</taxon>
        <taxon>Cryptobasidiaceae</taxon>
        <taxon>Acaromyces</taxon>
    </lineage>
</organism>
<feature type="compositionally biased region" description="Basic and acidic residues" evidence="1">
    <location>
        <begin position="245"/>
        <end position="255"/>
    </location>
</feature>
<feature type="compositionally biased region" description="Acidic residues" evidence="1">
    <location>
        <begin position="102"/>
        <end position="156"/>
    </location>
</feature>
<proteinExistence type="predicted"/>
<dbReference type="EMBL" id="KZ819634">
    <property type="protein sequence ID" value="PWN92780.1"/>
    <property type="molecule type" value="Genomic_DNA"/>
</dbReference>
<feature type="compositionally biased region" description="Basic and acidic residues" evidence="1">
    <location>
        <begin position="348"/>
        <end position="362"/>
    </location>
</feature>
<feature type="compositionally biased region" description="Basic and acidic residues" evidence="1">
    <location>
        <begin position="10"/>
        <end position="19"/>
    </location>
</feature>
<sequence>MALRTRASSRKAEYPREEMVDAVPSESPAEEGADDDESGPEEESNVKSRAAAKQQTKKQREAEKIKREAKAAVNRGRDEARETRQKDLETRKSAQEPSAADFNEDDAVQDSDEEGPTGGLSEEDETGSSIEGSEEEDEAMYDVEEDDLDADLDEDMSSGSESGAELPVREDSEKESRKPAREQAKTIASSKGKPSVDKAAAEESNPDKLDPSLFFASFSKDRQRPSKPSSVGTKIKFSELDEEEASFRRQEAERERRRKIKRKGGVVKGRDGQPMRRLKDGRTVVRASAPSATNGEEVGADLLGEERLAPHRPLDSFEAQPSKGVRNFKERKLGFYNKSHPSQATSEQPRKKQKFNDDHGDLDAFMLGGISSGRLTGKRERSDKGSKPKRQGDSGRNRRPAPTFGFARS</sequence>
<feature type="compositionally biased region" description="Basic and acidic residues" evidence="1">
    <location>
        <begin position="58"/>
        <end position="94"/>
    </location>
</feature>
<dbReference type="AlphaFoldDB" id="A0A316YT92"/>
<dbReference type="OrthoDB" id="2554945at2759"/>
<reference evidence="2 3" key="1">
    <citation type="journal article" date="2018" name="Mol. Biol. Evol.">
        <title>Broad Genomic Sampling Reveals a Smut Pathogenic Ancestry of the Fungal Clade Ustilaginomycotina.</title>
        <authorList>
            <person name="Kijpornyongpan T."/>
            <person name="Mondo S.J."/>
            <person name="Barry K."/>
            <person name="Sandor L."/>
            <person name="Lee J."/>
            <person name="Lipzen A."/>
            <person name="Pangilinan J."/>
            <person name="LaButti K."/>
            <person name="Hainaut M."/>
            <person name="Henrissat B."/>
            <person name="Grigoriev I.V."/>
            <person name="Spatafora J.W."/>
            <person name="Aime M.C."/>
        </authorList>
    </citation>
    <scope>NUCLEOTIDE SEQUENCE [LARGE SCALE GENOMIC DNA]</scope>
    <source>
        <strain evidence="2 3">MCA 4198</strain>
    </source>
</reference>
<evidence type="ECO:0000256" key="1">
    <source>
        <dbReference type="SAM" id="MobiDB-lite"/>
    </source>
</evidence>
<feature type="compositionally biased region" description="Basic residues" evidence="1">
    <location>
        <begin position="256"/>
        <end position="265"/>
    </location>
</feature>
<feature type="compositionally biased region" description="Basic and acidic residues" evidence="1">
    <location>
        <begin position="377"/>
        <end position="396"/>
    </location>
</feature>
<accession>A0A316YT92</accession>
<feature type="region of interest" description="Disordered" evidence="1">
    <location>
        <begin position="1"/>
        <end position="409"/>
    </location>
</feature>
<gene>
    <name evidence="2" type="ORF">FA10DRAFT_298242</name>
</gene>
<name>A0A316YT92_9BASI</name>
<feature type="compositionally biased region" description="Basic and acidic residues" evidence="1">
    <location>
        <begin position="194"/>
        <end position="210"/>
    </location>
</feature>
<keyword evidence="3" id="KW-1185">Reference proteome</keyword>
<dbReference type="InParanoid" id="A0A316YT92"/>
<dbReference type="GeneID" id="37046491"/>
<feature type="compositionally biased region" description="Acidic residues" evidence="1">
    <location>
        <begin position="28"/>
        <end position="43"/>
    </location>
</feature>
<dbReference type="RefSeq" id="XP_025379978.1">
    <property type="nucleotide sequence ID" value="XM_025524575.1"/>
</dbReference>
<evidence type="ECO:0000313" key="3">
    <source>
        <dbReference type="Proteomes" id="UP000245768"/>
    </source>
</evidence>
<evidence type="ECO:0000313" key="2">
    <source>
        <dbReference type="EMBL" id="PWN92780.1"/>
    </source>
</evidence>
<feature type="compositionally biased region" description="Basic and acidic residues" evidence="1">
    <location>
        <begin position="167"/>
        <end position="184"/>
    </location>
</feature>